<protein>
    <submittedName>
        <fullName evidence="1">Fam-a protein</fullName>
    </submittedName>
</protein>
<dbReference type="EMBL" id="LR865379">
    <property type="protein sequence ID" value="CAD2083604.1"/>
    <property type="molecule type" value="Genomic_DNA"/>
</dbReference>
<name>A0A6V7RS57_PLAVN</name>
<dbReference type="SUPFAM" id="SSF55961">
    <property type="entry name" value="Bet v1-like"/>
    <property type="match status" value="1"/>
</dbReference>
<dbReference type="NCBIfam" id="TIGR01599">
    <property type="entry name" value="PYST-A"/>
    <property type="match status" value="1"/>
</dbReference>
<dbReference type="VEuPathDB" id="PlasmoDB:PVBDA_0100210"/>
<organism evidence="1 2">
    <name type="scientific">Plasmodium vinckei brucechwatti</name>
    <dbReference type="NCBI Taxonomy" id="119398"/>
    <lineage>
        <taxon>Eukaryota</taxon>
        <taxon>Sar</taxon>
        <taxon>Alveolata</taxon>
        <taxon>Apicomplexa</taxon>
        <taxon>Aconoidasida</taxon>
        <taxon>Haemosporida</taxon>
        <taxon>Plasmodiidae</taxon>
        <taxon>Plasmodium</taxon>
        <taxon>Plasmodium (Vinckeia)</taxon>
    </lineage>
</organism>
<sequence length="283" mass="32275">MFCLSTSKMSKWYIKIFFFVLIVFVYVNNKVLASSPDPHTPAPISANNNLEQSNEPENSLFCTDPEEIRRAIELMNEAVIHLQYHATSTEEYELISISNNGTSAYVKKHGGHTNIEKLNNKIPDPNKYKTIIKLLCDLNRSQIIGGRIVTGKVARVYTPNLVMVQKRYRSLCESSQKYLYALATKVEIAENTTVIVFTSANINDHNRADKKFYKNTILESANSFKTEVNSEVDIRNGELKKMFVNLFGFLIKKEDEHVDFTCVSSIYDSTSNSLNPFTKLCRE</sequence>
<dbReference type="Proteomes" id="UP000515550">
    <property type="component" value="Chromosome PVBDA_01"/>
</dbReference>
<accession>A0A6V7RS57</accession>
<dbReference type="InterPro" id="IPR006486">
    <property type="entry name" value="PYST_A"/>
</dbReference>
<evidence type="ECO:0000313" key="2">
    <source>
        <dbReference type="Proteomes" id="UP000515550"/>
    </source>
</evidence>
<reference evidence="1 2" key="1">
    <citation type="submission" date="2020-08" db="EMBL/GenBank/DDBJ databases">
        <authorList>
            <person name="Ramaprasad A."/>
        </authorList>
    </citation>
    <scope>NUCLEOTIDE SEQUENCE [LARGE SCALE GENOMIC DNA]</scope>
</reference>
<evidence type="ECO:0000313" key="1">
    <source>
        <dbReference type="EMBL" id="CAD2083604.1"/>
    </source>
</evidence>
<proteinExistence type="predicted"/>
<dbReference type="AlphaFoldDB" id="A0A6V7RS57"/>
<gene>
    <name evidence="1" type="ORF">PVBDA_0100210</name>
</gene>